<name>A0A9Q9ANL5_9PEZI</name>
<feature type="signal peptide" evidence="1">
    <location>
        <begin position="1"/>
        <end position="29"/>
    </location>
</feature>
<gene>
    <name evidence="2" type="ORF">Slin15195_G027120</name>
</gene>
<keyword evidence="3" id="KW-1185">Reference proteome</keyword>
<sequence>MRRLDFFASTLQWHTIFAIVGLLFYTAAAASHPPMPVRNYNANYWLTVEAYEGAACNNANYKLGSSVIHHPTKDQSVDSHYITGTCQKVKDVVGSVAVLSGEQCTVAFWSGTDCRGWEWRLRPYEPCVDLTWASMRLWCWDGPLYGPRGPNGKLAVNDTQAEG</sequence>
<dbReference type="AlphaFoldDB" id="A0A9Q9ANL5"/>
<proteinExistence type="predicted"/>
<dbReference type="EMBL" id="CP099419">
    <property type="protein sequence ID" value="USW49393.1"/>
    <property type="molecule type" value="Genomic_DNA"/>
</dbReference>
<reference evidence="2" key="1">
    <citation type="submission" date="2022-06" db="EMBL/GenBank/DDBJ databases">
        <title>Complete genome sequences of two strains of the flax pathogen Septoria linicola.</title>
        <authorList>
            <person name="Lapalu N."/>
            <person name="Simon A."/>
            <person name="Demenou B."/>
            <person name="Paumier D."/>
            <person name="Guillot M.-P."/>
            <person name="Gout L."/>
            <person name="Valade R."/>
        </authorList>
    </citation>
    <scope>NUCLEOTIDE SEQUENCE</scope>
    <source>
        <strain evidence="2">SE15195</strain>
    </source>
</reference>
<feature type="chain" id="PRO_5040419044" evidence="1">
    <location>
        <begin position="30"/>
        <end position="163"/>
    </location>
</feature>
<evidence type="ECO:0000256" key="1">
    <source>
        <dbReference type="SAM" id="SignalP"/>
    </source>
</evidence>
<keyword evidence="1" id="KW-0732">Signal</keyword>
<evidence type="ECO:0000313" key="3">
    <source>
        <dbReference type="Proteomes" id="UP001056384"/>
    </source>
</evidence>
<evidence type="ECO:0000313" key="2">
    <source>
        <dbReference type="EMBL" id="USW49393.1"/>
    </source>
</evidence>
<protein>
    <submittedName>
        <fullName evidence="2">Uncharacterized protein</fullName>
    </submittedName>
</protein>
<accession>A0A9Q9ANL5</accession>
<organism evidence="2 3">
    <name type="scientific">Septoria linicola</name>
    <dbReference type="NCBI Taxonomy" id="215465"/>
    <lineage>
        <taxon>Eukaryota</taxon>
        <taxon>Fungi</taxon>
        <taxon>Dikarya</taxon>
        <taxon>Ascomycota</taxon>
        <taxon>Pezizomycotina</taxon>
        <taxon>Dothideomycetes</taxon>
        <taxon>Dothideomycetidae</taxon>
        <taxon>Mycosphaerellales</taxon>
        <taxon>Mycosphaerellaceae</taxon>
        <taxon>Septoria</taxon>
    </lineage>
</organism>
<dbReference type="Proteomes" id="UP001056384">
    <property type="component" value="Chromosome 2"/>
</dbReference>